<dbReference type="PANTHER" id="PTHR38568:SF1">
    <property type="entry name" value="DUF445 DOMAIN-CONTAINING PROTEIN"/>
    <property type="match status" value="1"/>
</dbReference>
<protein>
    <recommendedName>
        <fullName evidence="3">DUF445 domain-containing protein</fullName>
    </recommendedName>
</protein>
<keyword evidence="1" id="KW-0812">Transmembrane</keyword>
<dbReference type="PANTHER" id="PTHR38568">
    <property type="entry name" value="DUF445 DOMAIN-CONTAINING PROTEIN-RELATED"/>
    <property type="match status" value="1"/>
</dbReference>
<evidence type="ECO:0008006" key="3">
    <source>
        <dbReference type="Google" id="ProtNLM"/>
    </source>
</evidence>
<gene>
    <name evidence="2" type="ORF">METZ01_LOCUS17514</name>
</gene>
<name>A0A381PCK0_9ZZZZ</name>
<feature type="transmembrane region" description="Helical" evidence="1">
    <location>
        <begin position="197"/>
        <end position="218"/>
    </location>
</feature>
<feature type="transmembrane region" description="Helical" evidence="1">
    <location>
        <begin position="12"/>
        <end position="31"/>
    </location>
</feature>
<proteinExistence type="predicted"/>
<keyword evidence="1" id="KW-1133">Transmembrane helix</keyword>
<evidence type="ECO:0000256" key="1">
    <source>
        <dbReference type="SAM" id="Phobius"/>
    </source>
</evidence>
<organism evidence="2">
    <name type="scientific">marine metagenome</name>
    <dbReference type="NCBI Taxonomy" id="408172"/>
    <lineage>
        <taxon>unclassified sequences</taxon>
        <taxon>metagenomes</taxon>
        <taxon>ecological metagenomes</taxon>
    </lineage>
</organism>
<dbReference type="AlphaFoldDB" id="A0A381PCK0"/>
<evidence type="ECO:0000313" key="2">
    <source>
        <dbReference type="EMBL" id="SUZ64660.1"/>
    </source>
</evidence>
<keyword evidence="1" id="KW-0472">Membrane</keyword>
<accession>A0A381PCK0</accession>
<sequence>MTEPYKVYILNTGLFALSGGITNWLAVHMLFERVPFLYGSGVIPIHFKEFKIGIRTLIIDQFFRNADLEAFFNGAGETSEKLGNALRRAIDDIDLEVAFESLMDVIMNSPFSSLLSMVGGRDALNSLKSPFVEKMQEYFKEQFANSKFQNQIQSAFKSVLNDEAIRAKLEDLIDQRLEEMTPQAVKEIIQAMIRKHLGWLVVWGCAFGGIIGLVVTVISNY</sequence>
<dbReference type="EMBL" id="UINC01000939">
    <property type="protein sequence ID" value="SUZ64660.1"/>
    <property type="molecule type" value="Genomic_DNA"/>
</dbReference>
<reference evidence="2" key="1">
    <citation type="submission" date="2018-05" db="EMBL/GenBank/DDBJ databases">
        <authorList>
            <person name="Lanie J.A."/>
            <person name="Ng W.-L."/>
            <person name="Kazmierczak K.M."/>
            <person name="Andrzejewski T.M."/>
            <person name="Davidsen T.M."/>
            <person name="Wayne K.J."/>
            <person name="Tettelin H."/>
            <person name="Glass J.I."/>
            <person name="Rusch D."/>
            <person name="Podicherti R."/>
            <person name="Tsui H.-C.T."/>
            <person name="Winkler M.E."/>
        </authorList>
    </citation>
    <scope>NUCLEOTIDE SEQUENCE</scope>
</reference>